<dbReference type="InterPro" id="IPR002168">
    <property type="entry name" value="Lipase_GDXG_HIS_AS"/>
</dbReference>
<dbReference type="OrthoDB" id="5354320at2759"/>
<dbReference type="Pfam" id="PF07859">
    <property type="entry name" value="Abhydrolase_3"/>
    <property type="match status" value="1"/>
</dbReference>
<dbReference type="Gene3D" id="3.40.50.1820">
    <property type="entry name" value="alpha/beta hydrolase"/>
    <property type="match status" value="1"/>
</dbReference>
<accession>A0A2I1D8E5</accession>
<dbReference type="Proteomes" id="UP000234254">
    <property type="component" value="Unassembled WGS sequence"/>
</dbReference>
<dbReference type="GeneID" id="36542539"/>
<dbReference type="PROSITE" id="PS01173">
    <property type="entry name" value="LIPASE_GDXG_HIS"/>
    <property type="match status" value="1"/>
</dbReference>
<name>A0A2I1D8E5_ASPC2</name>
<dbReference type="PANTHER" id="PTHR48081:SF25">
    <property type="entry name" value="PUTATIVE (AFU_ORTHOLOGUE AFUA_3G11560)-RELATED"/>
    <property type="match status" value="1"/>
</dbReference>
<organism evidence="4 5">
    <name type="scientific">Aspergillus campestris (strain IBT 28561)</name>
    <dbReference type="NCBI Taxonomy" id="1392248"/>
    <lineage>
        <taxon>Eukaryota</taxon>
        <taxon>Fungi</taxon>
        <taxon>Dikarya</taxon>
        <taxon>Ascomycota</taxon>
        <taxon>Pezizomycotina</taxon>
        <taxon>Eurotiomycetes</taxon>
        <taxon>Eurotiomycetidae</taxon>
        <taxon>Eurotiales</taxon>
        <taxon>Aspergillaceae</taxon>
        <taxon>Aspergillus</taxon>
        <taxon>Aspergillus subgen. Circumdati</taxon>
    </lineage>
</organism>
<protein>
    <submittedName>
        <fullName evidence="4">Lipase/esterase</fullName>
    </submittedName>
</protein>
<dbReference type="InterPro" id="IPR050300">
    <property type="entry name" value="GDXG_lipolytic_enzyme"/>
</dbReference>
<comment type="similarity">
    <text evidence="1">Belongs to the 'GDXG' lipolytic enzyme family.</text>
</comment>
<evidence type="ECO:0000259" key="3">
    <source>
        <dbReference type="Pfam" id="PF07859"/>
    </source>
</evidence>
<keyword evidence="2" id="KW-0378">Hydrolase</keyword>
<evidence type="ECO:0000313" key="5">
    <source>
        <dbReference type="Proteomes" id="UP000234254"/>
    </source>
</evidence>
<dbReference type="PANTHER" id="PTHR48081">
    <property type="entry name" value="AB HYDROLASE SUPERFAMILY PROTEIN C4A8.06C"/>
    <property type="match status" value="1"/>
</dbReference>
<evidence type="ECO:0000256" key="2">
    <source>
        <dbReference type="ARBA" id="ARBA00022801"/>
    </source>
</evidence>
<reference evidence="4" key="1">
    <citation type="submission" date="2016-12" db="EMBL/GenBank/DDBJ databases">
        <title>The genomes of Aspergillus section Nigri reveals drivers in fungal speciation.</title>
        <authorList>
            <consortium name="DOE Joint Genome Institute"/>
            <person name="Vesth T.C."/>
            <person name="Nybo J."/>
            <person name="Theobald S."/>
            <person name="Brandl J."/>
            <person name="Frisvad J.C."/>
            <person name="Nielsen K.F."/>
            <person name="Lyhne E.K."/>
            <person name="Kogle M.E."/>
            <person name="Kuo A."/>
            <person name="Riley R."/>
            <person name="Clum A."/>
            <person name="Nolan M."/>
            <person name="Lipzen A."/>
            <person name="Salamov A."/>
            <person name="Henrissat B."/>
            <person name="Wiebenga A."/>
            <person name="De vries R.P."/>
            <person name="Grigoriev I.V."/>
            <person name="Mortensen U.H."/>
            <person name="Andersen M.R."/>
            <person name="Baker S.E."/>
        </authorList>
    </citation>
    <scope>NUCLEOTIDE SEQUENCE</scope>
    <source>
        <strain evidence="4">IBT 28561</strain>
    </source>
</reference>
<dbReference type="InterPro" id="IPR029058">
    <property type="entry name" value="AB_hydrolase_fold"/>
</dbReference>
<dbReference type="InterPro" id="IPR013094">
    <property type="entry name" value="AB_hydrolase_3"/>
</dbReference>
<dbReference type="EMBL" id="MSFM01000004">
    <property type="protein sequence ID" value="PKY06118.1"/>
    <property type="molecule type" value="Genomic_DNA"/>
</dbReference>
<gene>
    <name evidence="4" type="ORF">P168DRAFT_267115</name>
</gene>
<sequence>MSLSTPLGLLQAILVRIPMLLKITLWHGIRLSPVAGKQDLRTELTVAVIRSFMNFMIPVSKQQKGAMRDPGIKGPIWVSKVTLPSPGEDVCNAVRKAFEDLQSGGETFDPPGVGPVEAEWTGYRNGVDKNEPLPDIPEDAKFDALRAEAPSDSVILYFHGGAYFLMDPCTHRVPVAQLSKRTGAPVLSVRYRLAPQHPFPAALVDALVAYLSLIAPPPGSFHAPVPAKKIILAGDSAGGNLSLVLLQTLLTLRRVCPTVHFHGQAIPIETPGGVATISPWCDIMRCLPSSTRNAHFDYLPVPAQSPESIFRPLPIPTDDVWPCKPPRVDFFVNANAVLHPLVSPLTAPPERWAGAPPVFMGVGEEGLTDEALVLARRMHSAGVPVTVEQFEGMPHCFALLMIKTAAGKRFYDGMADFCRRAVAGTVRPMDTLTYIAYKLRSERSIPWDEAVTLTDAEVDELLQQGAHSRVRGEMELQKEWKERAKL</sequence>
<feature type="domain" description="Alpha/beta hydrolase fold-3" evidence="3">
    <location>
        <begin position="155"/>
        <end position="398"/>
    </location>
</feature>
<evidence type="ECO:0000313" key="4">
    <source>
        <dbReference type="EMBL" id="PKY06118.1"/>
    </source>
</evidence>
<evidence type="ECO:0000256" key="1">
    <source>
        <dbReference type="ARBA" id="ARBA00010515"/>
    </source>
</evidence>
<dbReference type="SUPFAM" id="SSF53474">
    <property type="entry name" value="alpha/beta-Hydrolases"/>
    <property type="match status" value="1"/>
</dbReference>
<dbReference type="RefSeq" id="XP_024694712.1">
    <property type="nucleotide sequence ID" value="XM_024835015.1"/>
</dbReference>
<dbReference type="AlphaFoldDB" id="A0A2I1D8E5"/>
<keyword evidence="5" id="KW-1185">Reference proteome</keyword>
<comment type="caution">
    <text evidence="4">The sequence shown here is derived from an EMBL/GenBank/DDBJ whole genome shotgun (WGS) entry which is preliminary data.</text>
</comment>
<proteinExistence type="inferred from homology"/>
<dbReference type="VEuPathDB" id="FungiDB:P168DRAFT_267115"/>
<dbReference type="GO" id="GO:0016787">
    <property type="term" value="F:hydrolase activity"/>
    <property type="evidence" value="ECO:0007669"/>
    <property type="project" value="UniProtKB-KW"/>
</dbReference>